<reference evidence="1" key="1">
    <citation type="submission" date="2014-11" db="EMBL/GenBank/DDBJ databases">
        <authorList>
            <person name="Amaro Gonzalez C."/>
        </authorList>
    </citation>
    <scope>NUCLEOTIDE SEQUENCE</scope>
</reference>
<proteinExistence type="predicted"/>
<reference evidence="1" key="2">
    <citation type="journal article" date="2015" name="Fish Shellfish Immunol.">
        <title>Early steps in the European eel (Anguilla anguilla)-Vibrio vulnificus interaction in the gills: Role of the RtxA13 toxin.</title>
        <authorList>
            <person name="Callol A."/>
            <person name="Pajuelo D."/>
            <person name="Ebbesson L."/>
            <person name="Teles M."/>
            <person name="MacKenzie S."/>
            <person name="Amaro C."/>
        </authorList>
    </citation>
    <scope>NUCLEOTIDE SEQUENCE</scope>
</reference>
<dbReference type="EMBL" id="GBXM01108158">
    <property type="protein sequence ID" value="JAH00419.1"/>
    <property type="molecule type" value="Transcribed_RNA"/>
</dbReference>
<name>A0A0E9P7E7_ANGAN</name>
<sequence>MKRWNRVEK</sequence>
<accession>A0A0E9P7E7</accession>
<protein>
    <submittedName>
        <fullName evidence="1">Uncharacterized protein</fullName>
    </submittedName>
</protein>
<organism evidence="1">
    <name type="scientific">Anguilla anguilla</name>
    <name type="common">European freshwater eel</name>
    <name type="synonym">Muraena anguilla</name>
    <dbReference type="NCBI Taxonomy" id="7936"/>
    <lineage>
        <taxon>Eukaryota</taxon>
        <taxon>Metazoa</taxon>
        <taxon>Chordata</taxon>
        <taxon>Craniata</taxon>
        <taxon>Vertebrata</taxon>
        <taxon>Euteleostomi</taxon>
        <taxon>Actinopterygii</taxon>
        <taxon>Neopterygii</taxon>
        <taxon>Teleostei</taxon>
        <taxon>Anguilliformes</taxon>
        <taxon>Anguillidae</taxon>
        <taxon>Anguilla</taxon>
    </lineage>
</organism>
<evidence type="ECO:0000313" key="1">
    <source>
        <dbReference type="EMBL" id="JAH00419.1"/>
    </source>
</evidence>